<dbReference type="GO" id="GO:0004800">
    <property type="term" value="F:thyroxine 5'-deiodinase activity"/>
    <property type="evidence" value="ECO:0007669"/>
    <property type="project" value="InterPro"/>
</dbReference>
<dbReference type="EMBL" id="BLAL01000079">
    <property type="protein sequence ID" value="GES84204.1"/>
    <property type="molecule type" value="Genomic_DNA"/>
</dbReference>
<gene>
    <name evidence="1" type="ORF">RCL2_001133000</name>
</gene>
<evidence type="ECO:0000313" key="2">
    <source>
        <dbReference type="Proteomes" id="UP000615446"/>
    </source>
</evidence>
<dbReference type="AlphaFoldDB" id="A0A8H3LBQ9"/>
<dbReference type="PANTHER" id="PTHR11781">
    <property type="entry name" value="IODOTHYRONINE DEIODINASE"/>
    <property type="match status" value="1"/>
</dbReference>
<protein>
    <submittedName>
        <fullName evidence="1">Type I iodothyronine deiodinase-like</fullName>
    </submittedName>
</protein>
<organism evidence="1 2">
    <name type="scientific">Rhizophagus clarus</name>
    <dbReference type="NCBI Taxonomy" id="94130"/>
    <lineage>
        <taxon>Eukaryota</taxon>
        <taxon>Fungi</taxon>
        <taxon>Fungi incertae sedis</taxon>
        <taxon>Mucoromycota</taxon>
        <taxon>Glomeromycotina</taxon>
        <taxon>Glomeromycetes</taxon>
        <taxon>Glomerales</taxon>
        <taxon>Glomeraceae</taxon>
        <taxon>Rhizophagus</taxon>
    </lineage>
</organism>
<dbReference type="Gene3D" id="3.40.30.10">
    <property type="entry name" value="Glutaredoxin"/>
    <property type="match status" value="1"/>
</dbReference>
<sequence length="119" mass="13675">MIQIREAHTSDVWPIGNIVEVKEHRTLEKRLAAARKMIEGTQLNIPVLVDTIDNNFLKLYSPWPFRFFVIKDGILKLAGMPKEARYDTIELVNCLGTFLDENHPDSPSQKKEIVNNCLL</sequence>
<dbReference type="InterPro" id="IPR000643">
    <property type="entry name" value="Iodothyronine_deiodinase"/>
</dbReference>
<proteinExistence type="predicted"/>
<accession>A0A8H3LBQ9</accession>
<evidence type="ECO:0000313" key="1">
    <source>
        <dbReference type="EMBL" id="GES84204.1"/>
    </source>
</evidence>
<comment type="caution">
    <text evidence="1">The sequence shown here is derived from an EMBL/GenBank/DDBJ whole genome shotgun (WGS) entry which is preliminary data.</text>
</comment>
<name>A0A8H3LBQ9_9GLOM</name>
<dbReference type="Proteomes" id="UP000615446">
    <property type="component" value="Unassembled WGS sequence"/>
</dbReference>
<dbReference type="PANTHER" id="PTHR11781:SF22">
    <property type="entry name" value="TYPE I IODOTHYRONINE DEIODINASE"/>
    <property type="match status" value="1"/>
</dbReference>
<reference evidence="1" key="1">
    <citation type="submission" date="2019-10" db="EMBL/GenBank/DDBJ databases">
        <title>Conservation and host-specific expression of non-tandemly repeated heterogenous ribosome RNA gene in arbuscular mycorrhizal fungi.</title>
        <authorList>
            <person name="Maeda T."/>
            <person name="Kobayashi Y."/>
            <person name="Nakagawa T."/>
            <person name="Ezawa T."/>
            <person name="Yamaguchi K."/>
            <person name="Bino T."/>
            <person name="Nishimoto Y."/>
            <person name="Shigenobu S."/>
            <person name="Kawaguchi M."/>
        </authorList>
    </citation>
    <scope>NUCLEOTIDE SEQUENCE</scope>
    <source>
        <strain evidence="1">HR1</strain>
    </source>
</reference>
<dbReference type="OrthoDB" id="428577at2759"/>
<dbReference type="Pfam" id="PF00837">
    <property type="entry name" value="T4_deiodinase"/>
    <property type="match status" value="1"/>
</dbReference>